<dbReference type="Proteomes" id="UP001150062">
    <property type="component" value="Unassembled WGS sequence"/>
</dbReference>
<comment type="caution">
    <text evidence="2">The sequence shown here is derived from an EMBL/GenBank/DDBJ whole genome shotgun (WGS) entry which is preliminary data.</text>
</comment>
<feature type="transmembrane region" description="Helical" evidence="1">
    <location>
        <begin position="19"/>
        <end position="36"/>
    </location>
</feature>
<protein>
    <submittedName>
        <fullName evidence="2">Uncharacterized protein</fullName>
    </submittedName>
</protein>
<keyword evidence="1" id="KW-0472">Membrane</keyword>
<dbReference type="EMBL" id="JAOAOG010000168">
    <property type="protein sequence ID" value="KAJ6243577.1"/>
    <property type="molecule type" value="Genomic_DNA"/>
</dbReference>
<name>A0ABQ8YG54_9EUKA</name>
<evidence type="ECO:0000256" key="1">
    <source>
        <dbReference type="SAM" id="Phobius"/>
    </source>
</evidence>
<evidence type="ECO:0000313" key="3">
    <source>
        <dbReference type="Proteomes" id="UP001150062"/>
    </source>
</evidence>
<proteinExistence type="predicted"/>
<feature type="transmembrane region" description="Helical" evidence="1">
    <location>
        <begin position="132"/>
        <end position="150"/>
    </location>
</feature>
<keyword evidence="1" id="KW-0812">Transmembrane</keyword>
<feature type="transmembrane region" description="Helical" evidence="1">
    <location>
        <begin position="170"/>
        <end position="186"/>
    </location>
</feature>
<keyword evidence="3" id="KW-1185">Reference proteome</keyword>
<evidence type="ECO:0000313" key="2">
    <source>
        <dbReference type="EMBL" id="KAJ6243577.1"/>
    </source>
</evidence>
<feature type="transmembrane region" description="Helical" evidence="1">
    <location>
        <begin position="237"/>
        <end position="254"/>
    </location>
</feature>
<keyword evidence="1" id="KW-1133">Transmembrane helix</keyword>
<accession>A0ABQ8YG54</accession>
<feature type="transmembrane region" description="Helical" evidence="1">
    <location>
        <begin position="198"/>
        <end position="217"/>
    </location>
</feature>
<gene>
    <name evidence="2" type="ORF">M0813_22015</name>
</gene>
<sequence length="290" mass="34296">MSVILQRDLKIDTWQPQKIAGAFTLLIILTQIIFITSEHASRDFKTVSETYNLIAPYPAKQQLQIDNLNRLNDFLTTTIIFKSNLPIGMVVSPTINVTIYGSDTSNKISSHRSVDLQIECQPKESRTFTKFYLPRIFLISILWIFLLSNIFNQPGIELYQTPSDLNKKFLYFYLSFFLIILTWRLGKTRRFLKQKRYIKRFTFFVVTSIPILFLFWFKVAKYVLLNKKNSAQQIADVWFILIVYLIFISYGWVYHNPNELIQYYSSNNFNLGLDDKNKEKDIEELQEKEK</sequence>
<organism evidence="2 3">
    <name type="scientific">Anaeramoeba flamelloides</name>
    <dbReference type="NCBI Taxonomy" id="1746091"/>
    <lineage>
        <taxon>Eukaryota</taxon>
        <taxon>Metamonada</taxon>
        <taxon>Anaeramoebidae</taxon>
        <taxon>Anaeramoeba</taxon>
    </lineage>
</organism>
<reference evidence="2" key="1">
    <citation type="submission" date="2022-08" db="EMBL/GenBank/DDBJ databases">
        <title>Novel sulfate-reducing endosymbionts in the free-living metamonad Anaeramoeba.</title>
        <authorList>
            <person name="Jerlstrom-Hultqvist J."/>
            <person name="Cepicka I."/>
            <person name="Gallot-Lavallee L."/>
            <person name="Salas-Leiva D."/>
            <person name="Curtis B.A."/>
            <person name="Zahonova K."/>
            <person name="Pipaliya S."/>
            <person name="Dacks J."/>
            <person name="Roger A.J."/>
        </authorList>
    </citation>
    <scope>NUCLEOTIDE SEQUENCE</scope>
    <source>
        <strain evidence="2">Schooner1</strain>
    </source>
</reference>